<keyword evidence="1" id="KW-0175">Coiled coil</keyword>
<feature type="coiled-coil region" evidence="1">
    <location>
        <begin position="77"/>
        <end position="129"/>
    </location>
</feature>
<comment type="caution">
    <text evidence="4">The sequence shown here is derived from an EMBL/GenBank/DDBJ whole genome shotgun (WGS) entry which is preliminary data.</text>
</comment>
<dbReference type="RefSeq" id="WP_153590621.1">
    <property type="nucleotide sequence ID" value="NZ_JAATWB010000001.1"/>
</dbReference>
<feature type="region of interest" description="Disordered" evidence="2">
    <location>
        <begin position="45"/>
        <end position="65"/>
    </location>
</feature>
<reference evidence="5" key="1">
    <citation type="submission" date="2020-03" db="EMBL/GenBank/DDBJ databases">
        <title>Whole-genome sequence of the purple nonsulfur bacterium Rhodocyclus tenuis DSM112.</title>
        <authorList>
            <person name="Kyndt J.A."/>
            <person name="Meyer T.E."/>
        </authorList>
    </citation>
    <scope>NUCLEOTIDE SEQUENCE [LARGE SCALE GENOMIC DNA]</scope>
    <source>
        <strain evidence="5">DSM 112</strain>
    </source>
</reference>
<evidence type="ECO:0000313" key="4">
    <source>
        <dbReference type="EMBL" id="NJA87707.1"/>
    </source>
</evidence>
<evidence type="ECO:0000259" key="3">
    <source>
        <dbReference type="Pfam" id="PF10145"/>
    </source>
</evidence>
<gene>
    <name evidence="4" type="ORF">HCX48_00500</name>
</gene>
<evidence type="ECO:0000313" key="5">
    <source>
        <dbReference type="Proteomes" id="UP000720344"/>
    </source>
</evidence>
<dbReference type="EMBL" id="JAATWB010000001">
    <property type="protein sequence ID" value="NJA87707.1"/>
    <property type="molecule type" value="Genomic_DNA"/>
</dbReference>
<dbReference type="Proteomes" id="UP000720344">
    <property type="component" value="Unassembled WGS sequence"/>
</dbReference>
<evidence type="ECO:0000256" key="2">
    <source>
        <dbReference type="SAM" id="MobiDB-lite"/>
    </source>
</evidence>
<keyword evidence="5" id="KW-1185">Reference proteome</keyword>
<sequence>MSSSAVDVEVRLKMRDGATAGIKAVSQTAQQEAAKTATATEKAAQKAADATQKSAARQRSSYEKLSQAREALGVRSERAIQREIQQTEAAYNRLKASGTLSWQQQAAAADKMRQKVTQLTNEMGKLTAAQKAYAGVKFAAAGVAGTAAAAYTLKAPATSAMSFDERLAHMSNTAFAERDTSGRKIGMQQLEKAINKSVGKGGGGTREQAAEALDTLIASGAVGAQDAMNMLPQLMRFSSASGADATQLAQIGIRAMQTFKVKADDLPNLMNMALAAGQAGGFELRDMSKWLPQQMAAATMSGMSGRAGFAKLAALNQAAAITAGTKDEAGNNVVNLLAKINSSDTANDAKKLGINLPKYLQEQRAKGLDSVDAFGALVDKTVAGRADYQALQKQLKSAKTDDDKKAALESMATIAQGAGIGKLIQDRQAMMALLGMMNNREYLQEVLSKVKANDVATGGAGDKNYDLISGTSAFKMRQAEQQRDIGQKAAMDSLTPAIGKAAEAFADLASKHPLLVGTTTLATTALGALAGAAGLASIAMGGKGIPGGSAISRASAWATASKVGQGAMRLAKIGGISAAASALGGYALDKGFGEDSAISRYGSSALSGAALGATVGSIVPVLGTGVGAAIGGSLGVAWEGIKDLLKPVEQKPVDVNFKGQIGLAPGLVLQGTSMQTSGGNAQMNTGNLWNGAP</sequence>
<feature type="compositionally biased region" description="Low complexity" evidence="2">
    <location>
        <begin position="45"/>
        <end position="55"/>
    </location>
</feature>
<accession>A0ABX0WDF8</accession>
<dbReference type="Pfam" id="PF10145">
    <property type="entry name" value="PhageMin_Tail"/>
    <property type="match status" value="1"/>
</dbReference>
<proteinExistence type="predicted"/>
<feature type="domain" description="Phage tail tape measure protein" evidence="3">
    <location>
        <begin position="205"/>
        <end position="394"/>
    </location>
</feature>
<protein>
    <submittedName>
        <fullName evidence="4">Phage tail tape measure protein</fullName>
    </submittedName>
</protein>
<organism evidence="4 5">
    <name type="scientific">Rhodocyclus gracilis</name>
    <dbReference type="NCBI Taxonomy" id="2929842"/>
    <lineage>
        <taxon>Bacteria</taxon>
        <taxon>Pseudomonadati</taxon>
        <taxon>Pseudomonadota</taxon>
        <taxon>Betaproteobacteria</taxon>
        <taxon>Rhodocyclales</taxon>
        <taxon>Rhodocyclaceae</taxon>
        <taxon>Rhodocyclus</taxon>
    </lineage>
</organism>
<evidence type="ECO:0000256" key="1">
    <source>
        <dbReference type="SAM" id="Coils"/>
    </source>
</evidence>
<name>A0ABX0WDF8_9RHOO</name>
<dbReference type="InterPro" id="IPR010090">
    <property type="entry name" value="Phage_tape_meas"/>
</dbReference>